<comment type="caution">
    <text evidence="3">The sequence shown here is derived from an EMBL/GenBank/DDBJ whole genome shotgun (WGS) entry which is preliminary data.</text>
</comment>
<feature type="region of interest" description="Disordered" evidence="1">
    <location>
        <begin position="63"/>
        <end position="106"/>
    </location>
</feature>
<dbReference type="OrthoDB" id="10576685at2759"/>
<reference evidence="3" key="1">
    <citation type="submission" date="2021-11" db="EMBL/GenBank/DDBJ databases">
        <authorList>
            <consortium name="Genoscope - CEA"/>
            <person name="William W."/>
        </authorList>
    </citation>
    <scope>NUCLEOTIDE SEQUENCE</scope>
</reference>
<feature type="signal peptide" evidence="2">
    <location>
        <begin position="1"/>
        <end position="22"/>
    </location>
</feature>
<keyword evidence="2" id="KW-0732">Signal</keyword>
<dbReference type="Proteomes" id="UP000789595">
    <property type="component" value="Unassembled WGS sequence"/>
</dbReference>
<sequence length="402" mass="44290">MRRLRLVLPLLAALAVLVPWWAARRDTANPAPAAAALNLAREQGRAIAALRADLAAYRAETARRREAATAPRERPAAADGAVRDAATPPRVRPAAAEPPPPPPPPDITFAHVINPMPAGHGLHADVEVTFAALARAAAYARARGVGVRLLTCEFAGEARIRRPAAFEPVANLTRHAFEAYELGRRGVAERRLPFVTEIFENAYRETEGARFLGYTNADIAVQEDFYVKAAAYAKASDAFVINRVEVDDKDANGRPYGPADLETLYALGRKRPQRHAGYDCFFWRRDRTPLVSLFVRNVFVGYPPVGRHVMEALRCVFGTKYREIRGAHHTFHLGDRNGGWSQHGQYEHMNRRAARLAPGPFRRVARCGAGGADAVAAAAAELRRAPFERWDVPGAEWPPREV</sequence>
<evidence type="ECO:0000256" key="2">
    <source>
        <dbReference type="SAM" id="SignalP"/>
    </source>
</evidence>
<organism evidence="3 4">
    <name type="scientific">Pelagomonas calceolata</name>
    <dbReference type="NCBI Taxonomy" id="35677"/>
    <lineage>
        <taxon>Eukaryota</taxon>
        <taxon>Sar</taxon>
        <taxon>Stramenopiles</taxon>
        <taxon>Ochrophyta</taxon>
        <taxon>Pelagophyceae</taxon>
        <taxon>Pelagomonadales</taxon>
        <taxon>Pelagomonadaceae</taxon>
        <taxon>Pelagomonas</taxon>
    </lineage>
</organism>
<name>A0A8J2X1Y2_9STRA</name>
<dbReference type="AlphaFoldDB" id="A0A8J2X1Y2"/>
<feature type="compositionally biased region" description="Low complexity" evidence="1">
    <location>
        <begin position="77"/>
        <end position="95"/>
    </location>
</feature>
<gene>
    <name evidence="3" type="ORF">PECAL_4P27490</name>
</gene>
<evidence type="ECO:0000256" key="1">
    <source>
        <dbReference type="SAM" id="MobiDB-lite"/>
    </source>
</evidence>
<feature type="compositionally biased region" description="Basic and acidic residues" evidence="1">
    <location>
        <begin position="63"/>
        <end position="76"/>
    </location>
</feature>
<keyword evidence="4" id="KW-1185">Reference proteome</keyword>
<evidence type="ECO:0000313" key="3">
    <source>
        <dbReference type="EMBL" id="CAH0375415.1"/>
    </source>
</evidence>
<dbReference type="EMBL" id="CAKKNE010000004">
    <property type="protein sequence ID" value="CAH0375415.1"/>
    <property type="molecule type" value="Genomic_DNA"/>
</dbReference>
<evidence type="ECO:0000313" key="4">
    <source>
        <dbReference type="Proteomes" id="UP000789595"/>
    </source>
</evidence>
<feature type="compositionally biased region" description="Pro residues" evidence="1">
    <location>
        <begin position="96"/>
        <end position="106"/>
    </location>
</feature>
<accession>A0A8J2X1Y2</accession>
<proteinExistence type="predicted"/>
<feature type="chain" id="PRO_5035228856" evidence="2">
    <location>
        <begin position="23"/>
        <end position="402"/>
    </location>
</feature>
<protein>
    <submittedName>
        <fullName evidence="3">Uncharacterized protein</fullName>
    </submittedName>
</protein>